<proteinExistence type="predicted"/>
<dbReference type="EMBL" id="CP115965">
    <property type="protein sequence ID" value="WZW99774.1"/>
    <property type="molecule type" value="Genomic_DNA"/>
</dbReference>
<evidence type="ECO:0000259" key="1">
    <source>
        <dbReference type="Pfam" id="PF07179"/>
    </source>
</evidence>
<dbReference type="Proteomes" id="UP001434337">
    <property type="component" value="Chromosome"/>
</dbReference>
<reference evidence="2 3" key="1">
    <citation type="journal article" date="2023" name="Environ Microbiome">
        <title>A coral-associated actinobacterium mitigates coral bleaching under heat stress.</title>
        <authorList>
            <person name="Li J."/>
            <person name="Zou Y."/>
            <person name="Li Q."/>
            <person name="Zhang J."/>
            <person name="Bourne D.G."/>
            <person name="Lyu Y."/>
            <person name="Liu C."/>
            <person name="Zhang S."/>
        </authorList>
    </citation>
    <scope>NUCLEOTIDE SEQUENCE [LARGE SCALE GENOMIC DNA]</scope>
    <source>
        <strain evidence="2 3">SCSIO 13291</strain>
    </source>
</reference>
<protein>
    <submittedName>
        <fullName evidence="2">SseB family protein</fullName>
    </submittedName>
</protein>
<organism evidence="2 3">
    <name type="scientific">Propioniciclava soli</name>
    <dbReference type="NCBI Taxonomy" id="2775081"/>
    <lineage>
        <taxon>Bacteria</taxon>
        <taxon>Bacillati</taxon>
        <taxon>Actinomycetota</taxon>
        <taxon>Actinomycetes</taxon>
        <taxon>Propionibacteriales</taxon>
        <taxon>Propionibacteriaceae</taxon>
        <taxon>Propioniciclava</taxon>
    </lineage>
</organism>
<dbReference type="RefSeq" id="WP_342373303.1">
    <property type="nucleotide sequence ID" value="NZ_CP115965.1"/>
</dbReference>
<dbReference type="InterPro" id="IPR009839">
    <property type="entry name" value="SseB_N"/>
</dbReference>
<gene>
    <name evidence="2" type="ORF">PCC79_06155</name>
</gene>
<name>A0ABZ3CAF9_9ACTN</name>
<evidence type="ECO:0000313" key="2">
    <source>
        <dbReference type="EMBL" id="WZW99774.1"/>
    </source>
</evidence>
<feature type="domain" description="SseB protein N-terminal" evidence="1">
    <location>
        <begin position="23"/>
        <end position="141"/>
    </location>
</feature>
<dbReference type="Pfam" id="PF07179">
    <property type="entry name" value="SseB"/>
    <property type="match status" value="1"/>
</dbReference>
<keyword evidence="3" id="KW-1185">Reference proteome</keyword>
<evidence type="ECO:0000313" key="3">
    <source>
        <dbReference type="Proteomes" id="UP001434337"/>
    </source>
</evidence>
<accession>A0ABZ3CAF9</accession>
<sequence>MRFLGQPQASYAGDTGAPDPRVRAALASAYDDARAYQRAIVELCVGRFLLPIVATGDEGGDGPDPDRHAEMAAVLVQSDAGATAVPVFSGLDALTAWQPQARPVPCTLDDVAATAAETGSVAVVIDIAGPASLVLEGDVLAQLAQGRRLVELDDGGFGWVHARGKTNAG</sequence>